<reference evidence="4" key="1">
    <citation type="submission" date="2019-09" db="EMBL/GenBank/DDBJ databases">
        <title>Mumia zhuanghuii sp. nov. isolated from the intestinal contents of plateau pika (Ochotona curzoniae) in the Qinghai-Tibet plateau of China.</title>
        <authorList>
            <person name="Tian Z."/>
        </authorList>
    </citation>
    <scope>NUCLEOTIDE SEQUENCE [LARGE SCALE GENOMIC DNA]</scope>
    <source>
        <strain evidence="4">L-033</strain>
    </source>
</reference>
<name>A0A5N0TNG1_9MICO</name>
<feature type="region of interest" description="Disordered" evidence="1">
    <location>
        <begin position="34"/>
        <end position="54"/>
    </location>
</feature>
<dbReference type="AlphaFoldDB" id="A0A5N0TNG1"/>
<gene>
    <name evidence="3" type="ORF">F6B40_00570</name>
</gene>
<evidence type="ECO:0000313" key="3">
    <source>
        <dbReference type="EMBL" id="KAA9135727.1"/>
    </source>
</evidence>
<accession>A0A5N0TNG1</accession>
<dbReference type="RefSeq" id="WP_150891581.1">
    <property type="nucleotide sequence ID" value="NZ_VYUY01000003.1"/>
</dbReference>
<keyword evidence="2" id="KW-0732">Signal</keyword>
<feature type="chain" id="PRO_5038818629" evidence="2">
    <location>
        <begin position="20"/>
        <end position="138"/>
    </location>
</feature>
<evidence type="ECO:0000256" key="1">
    <source>
        <dbReference type="SAM" id="MobiDB-lite"/>
    </source>
</evidence>
<proteinExistence type="predicted"/>
<dbReference type="PROSITE" id="PS51257">
    <property type="entry name" value="PROKAR_LIPOPROTEIN"/>
    <property type="match status" value="1"/>
</dbReference>
<sequence>MSRIRGMAVAGLMFAGVLALSGCTSPDFPFQDLKRDRQPGDELPAAPGPAEMDLDTSTSRFVGEYEGASLWLVQGNDAMSICLVIDTGAPDWHAACGGTLGVTASGTAGAFAVVPDGSSPPDGAIAVSANVYAVPATG</sequence>
<dbReference type="EMBL" id="VYUY01000003">
    <property type="protein sequence ID" value="KAA9135727.1"/>
    <property type="molecule type" value="Genomic_DNA"/>
</dbReference>
<feature type="signal peptide" evidence="2">
    <location>
        <begin position="1"/>
        <end position="19"/>
    </location>
</feature>
<dbReference type="Proteomes" id="UP000326838">
    <property type="component" value="Unassembled WGS sequence"/>
</dbReference>
<evidence type="ECO:0000313" key="4">
    <source>
        <dbReference type="Proteomes" id="UP000326838"/>
    </source>
</evidence>
<protein>
    <submittedName>
        <fullName evidence="3">Uncharacterized protein</fullName>
    </submittedName>
</protein>
<comment type="caution">
    <text evidence="3">The sequence shown here is derived from an EMBL/GenBank/DDBJ whole genome shotgun (WGS) entry which is preliminary data.</text>
</comment>
<organism evidence="3 4">
    <name type="scientific">Microbacterium caowuchunii</name>
    <dbReference type="NCBI Taxonomy" id="2614638"/>
    <lineage>
        <taxon>Bacteria</taxon>
        <taxon>Bacillati</taxon>
        <taxon>Actinomycetota</taxon>
        <taxon>Actinomycetes</taxon>
        <taxon>Micrococcales</taxon>
        <taxon>Microbacteriaceae</taxon>
        <taxon>Microbacterium</taxon>
    </lineage>
</organism>
<keyword evidence="4" id="KW-1185">Reference proteome</keyword>
<evidence type="ECO:0000256" key="2">
    <source>
        <dbReference type="SAM" id="SignalP"/>
    </source>
</evidence>